<dbReference type="KEGG" id="azm:DM194_17675"/>
<dbReference type="Gene3D" id="3.50.50.60">
    <property type="entry name" value="FAD/NAD(P)-binding domain"/>
    <property type="match status" value="1"/>
</dbReference>
<dbReference type="AlphaFoldDB" id="A0A2U9S9H8"/>
<dbReference type="GO" id="GO:0005737">
    <property type="term" value="C:cytoplasm"/>
    <property type="evidence" value="ECO:0007669"/>
    <property type="project" value="TreeGrafter"/>
</dbReference>
<feature type="domain" description="FAD dependent oxidoreductase" evidence="2">
    <location>
        <begin position="5"/>
        <end position="352"/>
    </location>
</feature>
<dbReference type="Gene3D" id="3.30.9.10">
    <property type="entry name" value="D-Amino Acid Oxidase, subunit A, domain 2"/>
    <property type="match status" value="1"/>
</dbReference>
<name>A0A2U9S9H8_9PROT</name>
<evidence type="ECO:0000313" key="4">
    <source>
        <dbReference type="Proteomes" id="UP000249605"/>
    </source>
</evidence>
<dbReference type="EMBL" id="CP029831">
    <property type="protein sequence ID" value="AWU96144.1"/>
    <property type="molecule type" value="Genomic_DNA"/>
</dbReference>
<accession>A0A2U9S9H8</accession>
<keyword evidence="1" id="KW-0560">Oxidoreductase</keyword>
<evidence type="ECO:0000313" key="3">
    <source>
        <dbReference type="EMBL" id="AWU96144.1"/>
    </source>
</evidence>
<dbReference type="PANTHER" id="PTHR13847">
    <property type="entry name" value="SARCOSINE DEHYDROGENASE-RELATED"/>
    <property type="match status" value="1"/>
</dbReference>
<gene>
    <name evidence="3" type="ORF">DM194_17675</name>
</gene>
<dbReference type="RefSeq" id="WP_111068892.1">
    <property type="nucleotide sequence ID" value="NZ_CP029831.1"/>
</dbReference>
<keyword evidence="3" id="KW-0614">Plasmid</keyword>
<evidence type="ECO:0000259" key="2">
    <source>
        <dbReference type="Pfam" id="PF01266"/>
    </source>
</evidence>
<sequence>MESVDFLVVGAGIAGASAAYELAAQGRVVVLERESQPGYHSTGRSAALYTQTYGPAPIRALTVASWDFYTNPPAGFAEHDMLTPRGALIIGGGDQIDRLDAEYEQGRRLTPSVERYDRGQVLARAPFLRPDYVAGGGVWEPDARDIDVHALHQGYLRGLKARGGRVVTDAEVRALARRDGLWVAETSAGTFAAPVVVNAAGAWADKLAKLAGVATVGLVPKRRTAITFDPVFEDPADKDGLDGWPMVSEVAETFYVKPDAGRLMASPADQTPVEPCDVQPEDIDVALTVDRLEQASRFTVRRLAHRWAGLRSFVADKVPVVGFAPDAEGFFWLAGQGGYGIQTAPAMGRVAAGLATGRGLPEDVRTLGVAETDLSPARLR</sequence>
<keyword evidence="4" id="KW-1185">Reference proteome</keyword>
<dbReference type="GO" id="GO:0016491">
    <property type="term" value="F:oxidoreductase activity"/>
    <property type="evidence" value="ECO:0007669"/>
    <property type="project" value="UniProtKB-KW"/>
</dbReference>
<dbReference type="PANTHER" id="PTHR13847:SF287">
    <property type="entry name" value="FAD-DEPENDENT OXIDOREDUCTASE DOMAIN-CONTAINING PROTEIN 1"/>
    <property type="match status" value="1"/>
</dbReference>
<geneLocation type="plasmid" evidence="3 4">
    <name>unnamed7</name>
</geneLocation>
<dbReference type="SUPFAM" id="SSF51905">
    <property type="entry name" value="FAD/NAD(P)-binding domain"/>
    <property type="match status" value="1"/>
</dbReference>
<proteinExistence type="predicted"/>
<protein>
    <submittedName>
        <fullName evidence="3">FAD-dependent oxidoreductase</fullName>
    </submittedName>
</protein>
<dbReference type="InterPro" id="IPR006076">
    <property type="entry name" value="FAD-dep_OxRdtase"/>
</dbReference>
<dbReference type="OrthoDB" id="7421214at2"/>
<organism evidence="3 4">
    <name type="scientific">Azospirillum ramasamyi</name>
    <dbReference type="NCBI Taxonomy" id="682998"/>
    <lineage>
        <taxon>Bacteria</taxon>
        <taxon>Pseudomonadati</taxon>
        <taxon>Pseudomonadota</taxon>
        <taxon>Alphaproteobacteria</taxon>
        <taxon>Rhodospirillales</taxon>
        <taxon>Azospirillaceae</taxon>
        <taxon>Azospirillum</taxon>
    </lineage>
</organism>
<evidence type="ECO:0000256" key="1">
    <source>
        <dbReference type="ARBA" id="ARBA00023002"/>
    </source>
</evidence>
<dbReference type="InterPro" id="IPR036188">
    <property type="entry name" value="FAD/NAD-bd_sf"/>
</dbReference>
<dbReference type="Pfam" id="PF01266">
    <property type="entry name" value="DAO"/>
    <property type="match status" value="1"/>
</dbReference>
<reference evidence="3 4" key="1">
    <citation type="submission" date="2018-06" db="EMBL/GenBank/DDBJ databases">
        <title>Complete genome sequencing of Azospirillum sp. M2T2B2.</title>
        <authorList>
            <person name="Heo J."/>
            <person name="Kim S.-J."/>
            <person name="Kwon S.-W."/>
            <person name="Anandham R."/>
        </authorList>
    </citation>
    <scope>NUCLEOTIDE SEQUENCE [LARGE SCALE GENOMIC DNA]</scope>
    <source>
        <strain evidence="3 4">M2T2B2</strain>
        <plasmid evidence="3 4">unnamed7</plasmid>
    </source>
</reference>
<dbReference type="Proteomes" id="UP000249605">
    <property type="component" value="Plasmid unnamed7"/>
</dbReference>